<organism evidence="1 2">
    <name type="scientific">Persea americana</name>
    <name type="common">Avocado</name>
    <dbReference type="NCBI Taxonomy" id="3435"/>
    <lineage>
        <taxon>Eukaryota</taxon>
        <taxon>Viridiplantae</taxon>
        <taxon>Streptophyta</taxon>
        <taxon>Embryophyta</taxon>
        <taxon>Tracheophyta</taxon>
        <taxon>Spermatophyta</taxon>
        <taxon>Magnoliopsida</taxon>
        <taxon>Magnoliidae</taxon>
        <taxon>Laurales</taxon>
        <taxon>Lauraceae</taxon>
        <taxon>Persea</taxon>
    </lineage>
</organism>
<reference evidence="1 2" key="1">
    <citation type="journal article" date="2022" name="Hortic Res">
        <title>A haplotype resolved chromosomal level avocado genome allows analysis of novel avocado genes.</title>
        <authorList>
            <person name="Nath O."/>
            <person name="Fletcher S.J."/>
            <person name="Hayward A."/>
            <person name="Shaw L.M."/>
            <person name="Masouleh A.K."/>
            <person name="Furtado A."/>
            <person name="Henry R.J."/>
            <person name="Mitter N."/>
        </authorList>
    </citation>
    <scope>NUCLEOTIDE SEQUENCE [LARGE SCALE GENOMIC DNA]</scope>
    <source>
        <strain evidence="2">cv. Hass</strain>
    </source>
</reference>
<evidence type="ECO:0000313" key="1">
    <source>
        <dbReference type="EMBL" id="KAJ8651148.1"/>
    </source>
</evidence>
<sequence>MSASHPSVHPVEAPPLTDAANNPHRVRMKDLQGMPGTRGGLALRFCQFAFALASLCIMVSTRDFTSVTAFCYLVAAVALQSFWSLSLAMVDIYALLVRRSLRNSRVVSLFAVGDGVTSTLTFAAACASAGITVLIDNDLPACSQNPCARFETATAMAFISWFTVSPSFLLNFWSLASR</sequence>
<gene>
    <name evidence="1" type="ORF">MRB53_004171</name>
</gene>
<evidence type="ECO:0000313" key="2">
    <source>
        <dbReference type="Proteomes" id="UP001234297"/>
    </source>
</evidence>
<name>A0ACC2N0C3_PERAE</name>
<comment type="caution">
    <text evidence="1">The sequence shown here is derived from an EMBL/GenBank/DDBJ whole genome shotgun (WGS) entry which is preliminary data.</text>
</comment>
<dbReference type="EMBL" id="CM056809">
    <property type="protein sequence ID" value="KAJ8651148.1"/>
    <property type="molecule type" value="Genomic_DNA"/>
</dbReference>
<dbReference type="Proteomes" id="UP001234297">
    <property type="component" value="Chromosome 1"/>
</dbReference>
<keyword evidence="2" id="KW-1185">Reference proteome</keyword>
<proteinExistence type="predicted"/>
<accession>A0ACC2N0C3</accession>
<protein>
    <submittedName>
        <fullName evidence="1">Uncharacterized protein</fullName>
    </submittedName>
</protein>